<dbReference type="EMBL" id="OZ034820">
    <property type="protein sequence ID" value="CAL1402649.1"/>
    <property type="molecule type" value="Genomic_DNA"/>
</dbReference>
<evidence type="ECO:0000259" key="1">
    <source>
        <dbReference type="Pfam" id="PF00385"/>
    </source>
</evidence>
<evidence type="ECO:0000259" key="2">
    <source>
        <dbReference type="Pfam" id="PF24626"/>
    </source>
</evidence>
<dbReference type="InterPro" id="IPR056924">
    <property type="entry name" value="SH3_Tf2-1"/>
</dbReference>
<dbReference type="Pfam" id="PF00385">
    <property type="entry name" value="Chromo"/>
    <property type="match status" value="1"/>
</dbReference>
<evidence type="ECO:0008006" key="5">
    <source>
        <dbReference type="Google" id="ProtNLM"/>
    </source>
</evidence>
<organism evidence="3 4">
    <name type="scientific">Linum trigynum</name>
    <dbReference type="NCBI Taxonomy" id="586398"/>
    <lineage>
        <taxon>Eukaryota</taxon>
        <taxon>Viridiplantae</taxon>
        <taxon>Streptophyta</taxon>
        <taxon>Embryophyta</taxon>
        <taxon>Tracheophyta</taxon>
        <taxon>Spermatophyta</taxon>
        <taxon>Magnoliopsida</taxon>
        <taxon>eudicotyledons</taxon>
        <taxon>Gunneridae</taxon>
        <taxon>Pentapetalae</taxon>
        <taxon>rosids</taxon>
        <taxon>fabids</taxon>
        <taxon>Malpighiales</taxon>
        <taxon>Linaceae</taxon>
        <taxon>Linum</taxon>
    </lineage>
</organism>
<dbReference type="PANTHER" id="PTHR46148">
    <property type="entry name" value="CHROMO DOMAIN-CONTAINING PROTEIN"/>
    <property type="match status" value="1"/>
</dbReference>
<dbReference type="Pfam" id="PF24626">
    <property type="entry name" value="SH3_Tf2-1"/>
    <property type="match status" value="1"/>
</dbReference>
<dbReference type="InterPro" id="IPR023780">
    <property type="entry name" value="Chromo_domain"/>
</dbReference>
<evidence type="ECO:0000313" key="3">
    <source>
        <dbReference type="EMBL" id="CAL1402649.1"/>
    </source>
</evidence>
<dbReference type="AlphaFoldDB" id="A0AAV2FWG4"/>
<feature type="domain" description="Chromo" evidence="1">
    <location>
        <begin position="103"/>
        <end position="147"/>
    </location>
</feature>
<dbReference type="SUPFAM" id="SSF54160">
    <property type="entry name" value="Chromo domain-like"/>
    <property type="match status" value="1"/>
</dbReference>
<dbReference type="InterPro" id="IPR016197">
    <property type="entry name" value="Chromo-like_dom_sf"/>
</dbReference>
<protein>
    <recommendedName>
        <fullName evidence="5">Chromo domain-containing protein</fullName>
    </recommendedName>
</protein>
<dbReference type="Proteomes" id="UP001497516">
    <property type="component" value="Chromosome 7"/>
</dbReference>
<reference evidence="3 4" key="1">
    <citation type="submission" date="2024-04" db="EMBL/GenBank/DDBJ databases">
        <authorList>
            <person name="Fracassetti M."/>
        </authorList>
    </citation>
    <scope>NUCLEOTIDE SEQUENCE [LARGE SCALE GENOMIC DNA]</scope>
</reference>
<proteinExistence type="predicted"/>
<gene>
    <name evidence="3" type="ORF">LTRI10_LOCUS42636</name>
</gene>
<name>A0AAV2FWG4_9ROSI</name>
<sequence length="150" mass="17412">MADRHKTEREFQVEDQVYLKLRPYRKMSVQQRANQMLSPKYYGPFLVLKKIGVVAYRLQLPVTSTIHPVFHVSLLKQAKGAPVVTQPALPDYDNSGELKVEPLKIVARRLVAKNNRAATQLLVQWTHQAKENSTWEYLEEIQAKFPHFKT</sequence>
<accession>A0AAV2FWG4</accession>
<dbReference type="PANTHER" id="PTHR46148:SF52">
    <property type="entry name" value="OS04G0603800 PROTEIN"/>
    <property type="match status" value="1"/>
</dbReference>
<keyword evidence="4" id="KW-1185">Reference proteome</keyword>
<evidence type="ECO:0000313" key="4">
    <source>
        <dbReference type="Proteomes" id="UP001497516"/>
    </source>
</evidence>
<feature type="domain" description="Tf2-1-like SH3-like" evidence="2">
    <location>
        <begin position="15"/>
        <end position="78"/>
    </location>
</feature>